<name>A0ABN8RXK4_9CNID</name>
<keyword evidence="7" id="KW-0175">Coiled coil</keyword>
<protein>
    <recommendedName>
        <fullName evidence="8">THAP-type domain-containing protein</fullName>
    </recommendedName>
</protein>
<feature type="domain" description="THAP-type" evidence="8">
    <location>
        <begin position="1"/>
        <end position="77"/>
    </location>
</feature>
<comment type="cofactor">
    <cofactor evidence="1">
        <name>a divalent metal cation</name>
        <dbReference type="ChEBI" id="CHEBI:60240"/>
    </cofactor>
</comment>
<evidence type="ECO:0000256" key="2">
    <source>
        <dbReference type="ARBA" id="ARBA00022723"/>
    </source>
</evidence>
<dbReference type="Pfam" id="PF05485">
    <property type="entry name" value="THAP"/>
    <property type="match status" value="1"/>
</dbReference>
<keyword evidence="5 6" id="KW-0238">DNA-binding</keyword>
<comment type="caution">
    <text evidence="9">The sequence shown here is derived from an EMBL/GenBank/DDBJ whole genome shotgun (WGS) entry which is preliminary data.</text>
</comment>
<gene>
    <name evidence="9" type="ORF">PLOB_00028205</name>
</gene>
<dbReference type="SMART" id="SM00980">
    <property type="entry name" value="THAP"/>
    <property type="match status" value="1"/>
</dbReference>
<evidence type="ECO:0000256" key="4">
    <source>
        <dbReference type="ARBA" id="ARBA00022833"/>
    </source>
</evidence>
<dbReference type="EMBL" id="CALNXK010000349">
    <property type="protein sequence ID" value="CAH3183295.1"/>
    <property type="molecule type" value="Genomic_DNA"/>
</dbReference>
<evidence type="ECO:0000313" key="9">
    <source>
        <dbReference type="EMBL" id="CAH3183295.1"/>
    </source>
</evidence>
<keyword evidence="2" id="KW-0479">Metal-binding</keyword>
<organism evidence="9 10">
    <name type="scientific">Porites lobata</name>
    <dbReference type="NCBI Taxonomy" id="104759"/>
    <lineage>
        <taxon>Eukaryota</taxon>
        <taxon>Metazoa</taxon>
        <taxon>Cnidaria</taxon>
        <taxon>Anthozoa</taxon>
        <taxon>Hexacorallia</taxon>
        <taxon>Scleractinia</taxon>
        <taxon>Fungiina</taxon>
        <taxon>Poritidae</taxon>
        <taxon>Porites</taxon>
    </lineage>
</organism>
<dbReference type="Gene3D" id="6.20.210.20">
    <property type="entry name" value="THAP domain"/>
    <property type="match status" value="1"/>
</dbReference>
<keyword evidence="4" id="KW-0862">Zinc</keyword>
<reference evidence="9 10" key="1">
    <citation type="submission" date="2022-05" db="EMBL/GenBank/DDBJ databases">
        <authorList>
            <consortium name="Genoscope - CEA"/>
            <person name="William W."/>
        </authorList>
    </citation>
    <scope>NUCLEOTIDE SEQUENCE [LARGE SCALE GENOMIC DNA]</scope>
</reference>
<keyword evidence="3 6" id="KW-0863">Zinc-finger</keyword>
<dbReference type="Pfam" id="PF13359">
    <property type="entry name" value="DDE_Tnp_4"/>
    <property type="match status" value="1"/>
</dbReference>
<dbReference type="InterPro" id="IPR038441">
    <property type="entry name" value="THAP_Znf_sf"/>
</dbReference>
<keyword evidence="10" id="KW-1185">Reference proteome</keyword>
<dbReference type="SUPFAM" id="SSF57716">
    <property type="entry name" value="Glucocorticoid receptor-like (DNA-binding domain)"/>
    <property type="match status" value="1"/>
</dbReference>
<evidence type="ECO:0000256" key="3">
    <source>
        <dbReference type="ARBA" id="ARBA00022771"/>
    </source>
</evidence>
<evidence type="ECO:0000313" key="10">
    <source>
        <dbReference type="Proteomes" id="UP001159405"/>
    </source>
</evidence>
<dbReference type="Proteomes" id="UP001159405">
    <property type="component" value="Unassembled WGS sequence"/>
</dbReference>
<sequence>MVNFCSVANCSNSSRNRPDLSFFCFPSGHFRRLWKNFCRRCDPEFQNQKNPRICSAHFEASSIKKVALRKKKVIQVNYRNILIPRPTNVVFLPVKRDWRTERDVLLMKNVLNLKKRSLTEEDKDICFLSDDAALLDHNYCHLLPNDKGTQTDFPYEDLEVLTSKIDALKQENAELKSKLSNKKQLKRELFVDDVLKDDESVKFFTGIPSLACFMMIFNLLKPFAEKLKYWDKNKKKKSKLSKDSSKKKPGKQRLLTIMEEFILTLVRLRLGFLSRHLTDIFGQLSKKAVKSTRTIASVRIHVERAIGRLKDFRILQGNFLLQMLPTADNILSVCAALCNLLPPLAK</sequence>
<evidence type="ECO:0000259" key="8">
    <source>
        <dbReference type="PROSITE" id="PS50950"/>
    </source>
</evidence>
<dbReference type="PANTHER" id="PTHR23080">
    <property type="entry name" value="THAP DOMAIN PROTEIN"/>
    <property type="match status" value="1"/>
</dbReference>
<dbReference type="InterPro" id="IPR027806">
    <property type="entry name" value="HARBI1_dom"/>
</dbReference>
<proteinExistence type="predicted"/>
<accession>A0ABN8RXK4</accession>
<evidence type="ECO:0000256" key="5">
    <source>
        <dbReference type="ARBA" id="ARBA00023125"/>
    </source>
</evidence>
<evidence type="ECO:0000256" key="6">
    <source>
        <dbReference type="PROSITE-ProRule" id="PRU00309"/>
    </source>
</evidence>
<dbReference type="PROSITE" id="PS50950">
    <property type="entry name" value="ZF_THAP"/>
    <property type="match status" value="1"/>
</dbReference>
<dbReference type="InterPro" id="IPR006612">
    <property type="entry name" value="THAP_Znf"/>
</dbReference>
<evidence type="ECO:0000256" key="1">
    <source>
        <dbReference type="ARBA" id="ARBA00001968"/>
    </source>
</evidence>
<evidence type="ECO:0000256" key="7">
    <source>
        <dbReference type="SAM" id="Coils"/>
    </source>
</evidence>
<feature type="coiled-coil region" evidence="7">
    <location>
        <begin position="158"/>
        <end position="188"/>
    </location>
</feature>